<evidence type="ECO:0000256" key="1">
    <source>
        <dbReference type="ARBA" id="ARBA00023015"/>
    </source>
</evidence>
<dbReference type="AlphaFoldDB" id="A0A7W7CEL8"/>
<dbReference type="InterPro" id="IPR009057">
    <property type="entry name" value="Homeodomain-like_sf"/>
</dbReference>
<dbReference type="PANTHER" id="PTHR43130">
    <property type="entry name" value="ARAC-FAMILY TRANSCRIPTIONAL REGULATOR"/>
    <property type="match status" value="1"/>
</dbReference>
<dbReference type="SMART" id="SM00342">
    <property type="entry name" value="HTH_ARAC"/>
    <property type="match status" value="1"/>
</dbReference>
<dbReference type="PROSITE" id="PS01124">
    <property type="entry name" value="HTH_ARAC_FAMILY_2"/>
    <property type="match status" value="1"/>
</dbReference>
<dbReference type="Pfam" id="PF12833">
    <property type="entry name" value="HTH_18"/>
    <property type="match status" value="1"/>
</dbReference>
<dbReference type="InterPro" id="IPR018062">
    <property type="entry name" value="HTH_AraC-typ_CS"/>
</dbReference>
<evidence type="ECO:0000313" key="6">
    <source>
        <dbReference type="Proteomes" id="UP000533598"/>
    </source>
</evidence>
<dbReference type="InterPro" id="IPR002818">
    <property type="entry name" value="DJ-1/PfpI"/>
</dbReference>
<dbReference type="InterPro" id="IPR029062">
    <property type="entry name" value="Class_I_gatase-like"/>
</dbReference>
<reference evidence="5 6" key="1">
    <citation type="submission" date="2020-08" db="EMBL/GenBank/DDBJ databases">
        <title>Sequencing the genomes of 1000 actinobacteria strains.</title>
        <authorList>
            <person name="Klenk H.-P."/>
        </authorList>
    </citation>
    <scope>NUCLEOTIDE SEQUENCE [LARGE SCALE GENOMIC DNA]</scope>
    <source>
        <strain evidence="5 6">DSM 44230</strain>
    </source>
</reference>
<gene>
    <name evidence="5" type="ORF">HNR67_005710</name>
</gene>
<dbReference type="InterPro" id="IPR052158">
    <property type="entry name" value="INH-QAR"/>
</dbReference>
<sequence>MVVTGGQRLRVVVPLLGGVGLFELAVPCEVFGCDRVDLTPRWYHLTLCQADPGPRRTPDGLRLEAPAGLAALETADLVVVPAGISSRPPESLLAALRRAHRRGARLATVCSGVFVLAAAGLLEGRTVTTHWMYAERLRRDHPGIRVAESALYTDDGDILTSGGTAAGIDLCLHIVRKDFGTAIAAEVGRRMVIAPHREGDQTQYIPPPAAPAGQADSLGSVLDWALHRLHEPLTLRQFAERAAMSTRTFGRHFSRQVGLTPLRWLNQQRLTAARELLETTDLTVDRIAERTGFATGQLLRQHFRRALRTTPSAYRRTFGA</sequence>
<dbReference type="Proteomes" id="UP000533598">
    <property type="component" value="Unassembled WGS sequence"/>
</dbReference>
<accession>A0A7W7CEL8</accession>
<keyword evidence="2" id="KW-0238">DNA-binding</keyword>
<dbReference type="GO" id="GO:0043565">
    <property type="term" value="F:sequence-specific DNA binding"/>
    <property type="evidence" value="ECO:0007669"/>
    <property type="project" value="InterPro"/>
</dbReference>
<dbReference type="Gene3D" id="3.40.50.880">
    <property type="match status" value="1"/>
</dbReference>
<dbReference type="SUPFAM" id="SSF52317">
    <property type="entry name" value="Class I glutamine amidotransferase-like"/>
    <property type="match status" value="1"/>
</dbReference>
<dbReference type="SUPFAM" id="SSF46689">
    <property type="entry name" value="Homeodomain-like"/>
    <property type="match status" value="2"/>
</dbReference>
<dbReference type="PANTHER" id="PTHR43130:SF3">
    <property type="entry name" value="HTH-TYPE TRANSCRIPTIONAL REGULATOR RV1931C"/>
    <property type="match status" value="1"/>
</dbReference>
<keyword evidence="6" id="KW-1185">Reference proteome</keyword>
<dbReference type="Pfam" id="PF01965">
    <property type="entry name" value="DJ-1_PfpI"/>
    <property type="match status" value="1"/>
</dbReference>
<keyword evidence="3" id="KW-0804">Transcription</keyword>
<dbReference type="RefSeq" id="WP_185005320.1">
    <property type="nucleotide sequence ID" value="NZ_BAAAUI010000001.1"/>
</dbReference>
<dbReference type="EMBL" id="JACHMH010000001">
    <property type="protein sequence ID" value="MBB4679592.1"/>
    <property type="molecule type" value="Genomic_DNA"/>
</dbReference>
<name>A0A7W7CEL8_9PSEU</name>
<evidence type="ECO:0000259" key="4">
    <source>
        <dbReference type="PROSITE" id="PS01124"/>
    </source>
</evidence>
<comment type="caution">
    <text evidence="5">The sequence shown here is derived from an EMBL/GenBank/DDBJ whole genome shotgun (WGS) entry which is preliminary data.</text>
</comment>
<proteinExistence type="predicted"/>
<organism evidence="5 6">
    <name type="scientific">Crossiella cryophila</name>
    <dbReference type="NCBI Taxonomy" id="43355"/>
    <lineage>
        <taxon>Bacteria</taxon>
        <taxon>Bacillati</taxon>
        <taxon>Actinomycetota</taxon>
        <taxon>Actinomycetes</taxon>
        <taxon>Pseudonocardiales</taxon>
        <taxon>Pseudonocardiaceae</taxon>
        <taxon>Crossiella</taxon>
    </lineage>
</organism>
<evidence type="ECO:0000256" key="3">
    <source>
        <dbReference type="ARBA" id="ARBA00023163"/>
    </source>
</evidence>
<dbReference type="CDD" id="cd03137">
    <property type="entry name" value="GATase1_AraC_1"/>
    <property type="match status" value="1"/>
</dbReference>
<dbReference type="InterPro" id="IPR018060">
    <property type="entry name" value="HTH_AraC"/>
</dbReference>
<feature type="domain" description="HTH araC/xylS-type" evidence="4">
    <location>
        <begin position="219"/>
        <end position="317"/>
    </location>
</feature>
<evidence type="ECO:0000256" key="2">
    <source>
        <dbReference type="ARBA" id="ARBA00023125"/>
    </source>
</evidence>
<dbReference type="PROSITE" id="PS00041">
    <property type="entry name" value="HTH_ARAC_FAMILY_1"/>
    <property type="match status" value="1"/>
</dbReference>
<protein>
    <submittedName>
        <fullName evidence="5">Transcriptional regulator GlxA family with amidase domain</fullName>
    </submittedName>
</protein>
<evidence type="ECO:0000313" key="5">
    <source>
        <dbReference type="EMBL" id="MBB4679592.1"/>
    </source>
</evidence>
<dbReference type="Gene3D" id="1.10.10.60">
    <property type="entry name" value="Homeodomain-like"/>
    <property type="match status" value="1"/>
</dbReference>
<dbReference type="GO" id="GO:0003700">
    <property type="term" value="F:DNA-binding transcription factor activity"/>
    <property type="evidence" value="ECO:0007669"/>
    <property type="project" value="InterPro"/>
</dbReference>
<keyword evidence="1" id="KW-0805">Transcription regulation</keyword>